<feature type="domain" description="ATP-grasp" evidence="2">
    <location>
        <begin position="148"/>
        <end position="378"/>
    </location>
</feature>
<dbReference type="InterPro" id="IPR011761">
    <property type="entry name" value="ATP-grasp"/>
</dbReference>
<dbReference type="OrthoDB" id="164032at2"/>
<sequence length="468" mass="50363">MVVPSFTLDQAGMDKIPGILHYEERLVSFLQLLAEPGRRIVYITSRPMPERGVDYALGLVRSVSARDARARLTLLDCDDDRPVPLTRKILQRPGLVERVRDLVPDPLDACVLAFNGSVYERRLAVRLGVPLYACDPDLAWLGGKSGARALFKEAGVPVPRGVEGVRDGDDLVGALAALRAEHPGVRRAMIKLNESFGAGGNAMFDYRGAPEGGALEGWLRRTLPERVEFATPPDTWENYAGKLAEMGGVVEEFLQGEEVVSPSAQVHVTPAGAVHVISTQDQRFEGAARQTYAGCSFPARAEYRLGLQELAGRAGRALAGRGMIGIASVDFVTVREGDAFRHHAVEINLRMGGGTAPLMFLHGVTGGRYEPGTGGFLTPEGEPRCYVASDRVQSPAYRSLTPERVLDAAARQGLLYRHDEGRGAVFHMLGALPGFGKLGVVAVDTTPEGAEVCFRKVVDSLNALAAEG</sequence>
<dbReference type="Pfam" id="PF24923">
    <property type="entry name" value="ATP-grasp_IQCH"/>
    <property type="match status" value="2"/>
</dbReference>
<proteinExistence type="predicted"/>
<dbReference type="EMBL" id="ASHX02000001">
    <property type="protein sequence ID" value="OEJ98379.1"/>
    <property type="molecule type" value="Genomic_DNA"/>
</dbReference>
<dbReference type="STRING" id="1306406.J116_026185"/>
<organism evidence="3 4">
    <name type="scientific">Streptomyces thermolilacinus SPC6</name>
    <dbReference type="NCBI Taxonomy" id="1306406"/>
    <lineage>
        <taxon>Bacteria</taxon>
        <taxon>Bacillati</taxon>
        <taxon>Actinomycetota</taxon>
        <taxon>Actinomycetes</taxon>
        <taxon>Kitasatosporales</taxon>
        <taxon>Streptomycetaceae</taxon>
        <taxon>Streptomyces</taxon>
    </lineage>
</organism>
<reference evidence="3 4" key="1">
    <citation type="journal article" date="2013" name="Genome Announc.">
        <title>Genome Sequence of Streptomyces violaceusniger Strain SPC6, a Halotolerant Streptomycete That Exhibits Rapid Growth and Development.</title>
        <authorList>
            <person name="Chen X."/>
            <person name="Zhang B."/>
            <person name="Zhang W."/>
            <person name="Wu X."/>
            <person name="Zhang M."/>
            <person name="Chen T."/>
            <person name="Liu G."/>
            <person name="Dyson P."/>
        </authorList>
    </citation>
    <scope>NUCLEOTIDE SEQUENCE [LARGE SCALE GENOMIC DNA]</scope>
    <source>
        <strain evidence="3 4">SPC6</strain>
    </source>
</reference>
<gene>
    <name evidence="3" type="ORF">J116_026185</name>
</gene>
<dbReference type="PANTHER" id="PTHR14465:SF0">
    <property type="entry name" value="IQ DOMAIN-CONTAINING PROTEIN H"/>
    <property type="match status" value="1"/>
</dbReference>
<dbReference type="GO" id="GO:0046872">
    <property type="term" value="F:metal ion binding"/>
    <property type="evidence" value="ECO:0007669"/>
    <property type="project" value="InterPro"/>
</dbReference>
<dbReference type="InterPro" id="IPR038752">
    <property type="entry name" value="IQCH"/>
</dbReference>
<dbReference type="InterPro" id="IPR056855">
    <property type="entry name" value="ATP-grasp_IQCH"/>
</dbReference>
<keyword evidence="1" id="KW-0067">ATP-binding</keyword>
<comment type="caution">
    <text evidence="3">The sequence shown here is derived from an EMBL/GenBank/DDBJ whole genome shotgun (WGS) entry which is preliminary data.</text>
</comment>
<dbReference type="PROSITE" id="PS50975">
    <property type="entry name" value="ATP_GRASP"/>
    <property type="match status" value="1"/>
</dbReference>
<evidence type="ECO:0000313" key="3">
    <source>
        <dbReference type="EMBL" id="OEJ98379.1"/>
    </source>
</evidence>
<dbReference type="AlphaFoldDB" id="A0A1D3E1B7"/>
<dbReference type="SUPFAM" id="SSF56059">
    <property type="entry name" value="Glutathione synthetase ATP-binding domain-like"/>
    <property type="match status" value="1"/>
</dbReference>
<dbReference type="GO" id="GO:0005524">
    <property type="term" value="F:ATP binding"/>
    <property type="evidence" value="ECO:0007669"/>
    <property type="project" value="UniProtKB-UniRule"/>
</dbReference>
<accession>A0A1D3E1B7</accession>
<dbReference type="PANTHER" id="PTHR14465">
    <property type="entry name" value="IQ DOMAIN-CONTAINING PROTEIN H"/>
    <property type="match status" value="1"/>
</dbReference>
<keyword evidence="4" id="KW-1185">Reference proteome</keyword>
<dbReference type="Pfam" id="PF18105">
    <property type="entry name" value="PGM1_C"/>
    <property type="match status" value="1"/>
</dbReference>
<dbReference type="eggNOG" id="COG0151">
    <property type="taxonomic scope" value="Bacteria"/>
</dbReference>
<dbReference type="Proteomes" id="UP000095329">
    <property type="component" value="Unassembled WGS sequence"/>
</dbReference>
<evidence type="ECO:0000313" key="4">
    <source>
        <dbReference type="Proteomes" id="UP000095329"/>
    </source>
</evidence>
<protein>
    <recommendedName>
        <fullName evidence="2">ATP-grasp domain-containing protein</fullName>
    </recommendedName>
</protein>
<evidence type="ECO:0000256" key="1">
    <source>
        <dbReference type="PROSITE-ProRule" id="PRU00409"/>
    </source>
</evidence>
<name>A0A1D3E1B7_9ACTN</name>
<keyword evidence="1" id="KW-0547">Nucleotide-binding</keyword>
<evidence type="ECO:0000259" key="2">
    <source>
        <dbReference type="PROSITE" id="PS50975"/>
    </source>
</evidence>
<dbReference type="InterPro" id="IPR041356">
    <property type="entry name" value="PGM1_C"/>
</dbReference>